<keyword evidence="4" id="KW-0269">Exonuclease</keyword>
<dbReference type="InterPro" id="IPR047296">
    <property type="entry name" value="GIY-YIG_UvrC_Cho"/>
</dbReference>
<dbReference type="AlphaFoldDB" id="A0A1Z4BPU0"/>
<dbReference type="NCBIfam" id="TIGR00573">
    <property type="entry name" value="dnaq"/>
    <property type="match status" value="1"/>
</dbReference>
<dbReference type="SMART" id="SM00479">
    <property type="entry name" value="EXOIII"/>
    <property type="match status" value="1"/>
</dbReference>
<dbReference type="InterPro" id="IPR036397">
    <property type="entry name" value="RNaseH_sf"/>
</dbReference>
<dbReference type="GO" id="GO:0006289">
    <property type="term" value="P:nucleotide-excision repair"/>
    <property type="evidence" value="ECO:0007669"/>
    <property type="project" value="InterPro"/>
</dbReference>
<dbReference type="SUPFAM" id="SSF82771">
    <property type="entry name" value="GIY-YIG endonuclease"/>
    <property type="match status" value="1"/>
</dbReference>
<dbReference type="GO" id="GO:0005829">
    <property type="term" value="C:cytosol"/>
    <property type="evidence" value="ECO:0007669"/>
    <property type="project" value="TreeGrafter"/>
</dbReference>
<evidence type="ECO:0000313" key="4">
    <source>
        <dbReference type="EMBL" id="ASF43308.1"/>
    </source>
</evidence>
<evidence type="ECO:0000256" key="2">
    <source>
        <dbReference type="ARBA" id="ARBA00026073"/>
    </source>
</evidence>
<dbReference type="EMBL" id="CP022022">
    <property type="protein sequence ID" value="ASF43308.1"/>
    <property type="molecule type" value="Genomic_DNA"/>
</dbReference>
<sequence length="442" mass="51244">MYAILDIETTGGKYDEEGITEIAIYQFDGHTITDQFISLINPERPIQDYVTKLTGINNKMLRNAPKFYEIAKRIVEITEGCIIVGHNAAFDYRILQTEFRRLGYEYIKTTLCTVELSQQLIPDKESYSLGKLVRSLGIPMSERHRASGDAMATLNLFKYLLEKDTKKSIITASVKNDVRLEMASRHLKILDALPETLGVFYIHNEEGKIIYVGKHKNIKGRVNQLLTSPSKRDRYLQRHTYKVTYEEMGNELIATLKELELIQLNNPKCNNRSIDKLKNINYILTSHYNKRGYLCFSIELLQSQNNFITTFETLKEGLFFLKRIEKEFQLNEVDFYNESPEIYNKRVKEIFAKYGLQNEDVAIVDKGRVVGEKSMILVIDGNIKGYGFLNLNYQLTQRSILETLITPLANSLLNRHLLHSYLRKNSKVKVLKLSEQKPYHNE</sequence>
<dbReference type="CDD" id="cd06127">
    <property type="entry name" value="DEDDh"/>
    <property type="match status" value="1"/>
</dbReference>
<dbReference type="GO" id="GO:0008408">
    <property type="term" value="F:3'-5' exonuclease activity"/>
    <property type="evidence" value="ECO:0007669"/>
    <property type="project" value="TreeGrafter"/>
</dbReference>
<dbReference type="PANTHER" id="PTHR30231:SF41">
    <property type="entry name" value="DNA POLYMERASE III SUBUNIT EPSILON"/>
    <property type="match status" value="1"/>
</dbReference>
<dbReference type="InterPro" id="IPR012337">
    <property type="entry name" value="RNaseH-like_sf"/>
</dbReference>
<evidence type="ECO:0000259" key="3">
    <source>
        <dbReference type="PROSITE" id="PS50164"/>
    </source>
</evidence>
<keyword evidence="4" id="KW-0378">Hydrolase</keyword>
<gene>
    <name evidence="4" type="ORF">CBG49_09585</name>
</gene>
<proteinExistence type="predicted"/>
<dbReference type="SMART" id="SM00465">
    <property type="entry name" value="GIYc"/>
    <property type="match status" value="1"/>
</dbReference>
<dbReference type="GO" id="GO:0003677">
    <property type="term" value="F:DNA binding"/>
    <property type="evidence" value="ECO:0007669"/>
    <property type="project" value="InterPro"/>
</dbReference>
<dbReference type="CDD" id="cd10434">
    <property type="entry name" value="GIY-YIG_UvrC_Cho"/>
    <property type="match status" value="1"/>
</dbReference>
<keyword evidence="5" id="KW-1185">Reference proteome</keyword>
<comment type="subunit">
    <text evidence="2">DNA polymerase III contains a core (composed of alpha, epsilon and theta chains) that associates with a tau subunit. This core dimerizes to form the POLIII' complex. PolIII' associates with the gamma complex (composed of gamma, delta, delta', psi and chi chains) and with the beta chain to form the complete DNA polymerase III complex.</text>
</comment>
<dbReference type="InterPro" id="IPR035901">
    <property type="entry name" value="GIY-YIG_endonuc_sf"/>
</dbReference>
<accession>A0A1Z4BPU0</accession>
<dbReference type="InterPro" id="IPR006054">
    <property type="entry name" value="DnaQ"/>
</dbReference>
<dbReference type="InterPro" id="IPR013520">
    <property type="entry name" value="Ribonucl_H"/>
</dbReference>
<dbReference type="PROSITE" id="PS50164">
    <property type="entry name" value="GIY_YIG"/>
    <property type="match status" value="1"/>
</dbReference>
<dbReference type="KEGG" id="capn:CBG49_09585"/>
<keyword evidence="4" id="KW-0540">Nuclease</keyword>
<evidence type="ECO:0000256" key="1">
    <source>
        <dbReference type="ARBA" id="ARBA00025483"/>
    </source>
</evidence>
<name>A0A1Z4BPU0_9FLAO</name>
<dbReference type="PANTHER" id="PTHR30231">
    <property type="entry name" value="DNA POLYMERASE III SUBUNIT EPSILON"/>
    <property type="match status" value="1"/>
</dbReference>
<dbReference type="GO" id="GO:0045004">
    <property type="term" value="P:DNA replication proofreading"/>
    <property type="evidence" value="ECO:0007669"/>
    <property type="project" value="TreeGrafter"/>
</dbReference>
<protein>
    <submittedName>
        <fullName evidence="4">Exonuclease</fullName>
    </submittedName>
</protein>
<reference evidence="5" key="1">
    <citation type="submission" date="2017-06" db="EMBL/GenBank/DDBJ databases">
        <title>Complete genome sequence of Capnocytophaga sp. KCOM 1579 (=ChDC OS43) isolated from a human refractory periapical abscess lesion.</title>
        <authorList>
            <person name="Kook J.-K."/>
            <person name="Park S.-N."/>
            <person name="Lim Y.K."/>
            <person name="Roh H."/>
        </authorList>
    </citation>
    <scope>NUCLEOTIDE SEQUENCE [LARGE SCALE GENOMIC DNA]</scope>
    <source>
        <strain evidence="5">ChDC OS43</strain>
    </source>
</reference>
<dbReference type="Pfam" id="PF01541">
    <property type="entry name" value="GIY-YIG"/>
    <property type="match status" value="1"/>
</dbReference>
<dbReference type="InterPro" id="IPR000305">
    <property type="entry name" value="GIY-YIG_endonuc"/>
</dbReference>
<dbReference type="RefSeq" id="WP_088594321.1">
    <property type="nucleotide sequence ID" value="NZ_CP022022.1"/>
</dbReference>
<dbReference type="Proteomes" id="UP000197007">
    <property type="component" value="Chromosome"/>
</dbReference>
<feature type="domain" description="GIY-YIG" evidence="3">
    <location>
        <begin position="195"/>
        <end position="271"/>
    </location>
</feature>
<comment type="function">
    <text evidence="1">DNA polymerase III is a complex, multichain enzyme responsible for most of the replicative synthesis in bacteria. The epsilon subunit contain the editing function and is a proofreading 3'-5' exonuclease.</text>
</comment>
<dbReference type="SUPFAM" id="SSF53098">
    <property type="entry name" value="Ribonuclease H-like"/>
    <property type="match status" value="1"/>
</dbReference>
<dbReference type="Pfam" id="PF00929">
    <property type="entry name" value="RNase_T"/>
    <property type="match status" value="1"/>
</dbReference>
<dbReference type="FunFam" id="3.30.420.10:FF:000045">
    <property type="entry name" value="3'-5' exonuclease DinG"/>
    <property type="match status" value="1"/>
</dbReference>
<organism evidence="4 5">
    <name type="scientific">Capnocytophaga endodontalis</name>
    <dbReference type="NCBI Taxonomy" id="2708117"/>
    <lineage>
        <taxon>Bacteria</taxon>
        <taxon>Pseudomonadati</taxon>
        <taxon>Bacteroidota</taxon>
        <taxon>Flavobacteriia</taxon>
        <taxon>Flavobacteriales</taxon>
        <taxon>Flavobacteriaceae</taxon>
        <taxon>Capnocytophaga</taxon>
    </lineage>
</organism>
<evidence type="ECO:0000313" key="5">
    <source>
        <dbReference type="Proteomes" id="UP000197007"/>
    </source>
</evidence>
<dbReference type="Gene3D" id="3.40.1440.10">
    <property type="entry name" value="GIY-YIG endonuclease"/>
    <property type="match status" value="1"/>
</dbReference>
<dbReference type="GO" id="GO:0003887">
    <property type="term" value="F:DNA-directed DNA polymerase activity"/>
    <property type="evidence" value="ECO:0007669"/>
    <property type="project" value="InterPro"/>
</dbReference>
<dbReference type="Gene3D" id="3.30.420.10">
    <property type="entry name" value="Ribonuclease H-like superfamily/Ribonuclease H"/>
    <property type="match status" value="1"/>
</dbReference>